<dbReference type="Proteomes" id="UP000033774">
    <property type="component" value="Unassembled WGS sequence"/>
</dbReference>
<dbReference type="GO" id="GO:0006631">
    <property type="term" value="P:fatty acid metabolic process"/>
    <property type="evidence" value="ECO:0007669"/>
    <property type="project" value="TreeGrafter"/>
</dbReference>
<dbReference type="PATRIC" id="fig|552518.3.peg.2643"/>
<dbReference type="PANTHER" id="PTHR43201:SF8">
    <property type="entry name" value="ACYL-COA SYNTHETASE FAMILY MEMBER 3"/>
    <property type="match status" value="1"/>
</dbReference>
<dbReference type="InterPro" id="IPR000873">
    <property type="entry name" value="AMP-dep_synth/lig_dom"/>
</dbReference>
<dbReference type="Gene3D" id="3.40.50.12780">
    <property type="entry name" value="N-terminal domain of ligase-like"/>
    <property type="match status" value="1"/>
</dbReference>
<dbReference type="SUPFAM" id="SSF56801">
    <property type="entry name" value="Acetyl-CoA synthetase-like"/>
    <property type="match status" value="1"/>
</dbReference>
<dbReference type="InterPro" id="IPR020845">
    <property type="entry name" value="AMP-binding_CS"/>
</dbReference>
<dbReference type="EMBL" id="LAJY01000004">
    <property type="protein sequence ID" value="KJV11156.1"/>
    <property type="molecule type" value="Genomic_DNA"/>
</dbReference>
<evidence type="ECO:0000259" key="3">
    <source>
        <dbReference type="Pfam" id="PF13193"/>
    </source>
</evidence>
<dbReference type="GO" id="GO:0031956">
    <property type="term" value="F:medium-chain fatty acid-CoA ligase activity"/>
    <property type="evidence" value="ECO:0007669"/>
    <property type="project" value="TreeGrafter"/>
</dbReference>
<accession>A0A0F3IWU8</accession>
<comment type="similarity">
    <text evidence="1">Belongs to the ATP-dependent AMP-binding enzyme family.</text>
</comment>
<dbReference type="OrthoDB" id="9803968at2"/>
<evidence type="ECO:0000259" key="2">
    <source>
        <dbReference type="Pfam" id="PF00501"/>
    </source>
</evidence>
<feature type="domain" description="AMP-binding enzyme C-terminal" evidence="3">
    <location>
        <begin position="411"/>
        <end position="486"/>
    </location>
</feature>
<proteinExistence type="inferred from homology"/>
<evidence type="ECO:0000313" key="5">
    <source>
        <dbReference type="Proteomes" id="UP000033774"/>
    </source>
</evidence>
<dbReference type="Pfam" id="PF00501">
    <property type="entry name" value="AMP-binding"/>
    <property type="match status" value="1"/>
</dbReference>
<name>A0A0F3IWU8_9PROT</name>
<dbReference type="Pfam" id="PF13193">
    <property type="entry name" value="AMP-binding_C"/>
    <property type="match status" value="1"/>
</dbReference>
<dbReference type="InterPro" id="IPR025110">
    <property type="entry name" value="AMP-bd_C"/>
</dbReference>
<dbReference type="InterPro" id="IPR045851">
    <property type="entry name" value="AMP-bd_C_sf"/>
</dbReference>
<feature type="domain" description="AMP-dependent synthetase/ligase" evidence="2">
    <location>
        <begin position="15"/>
        <end position="360"/>
    </location>
</feature>
<comment type="caution">
    <text evidence="4">The sequence shown here is derived from an EMBL/GenBank/DDBJ whole genome shotgun (WGS) entry which is preliminary data.</text>
</comment>
<dbReference type="RefSeq" id="WP_045774099.1">
    <property type="nucleotide sequence ID" value="NZ_LAJY01000004.1"/>
</dbReference>
<protein>
    <submittedName>
        <fullName evidence="4">Malonyl-CoA synthase</fullName>
    </submittedName>
</protein>
<dbReference type="PROSITE" id="PS00455">
    <property type="entry name" value="AMP_BINDING"/>
    <property type="match status" value="1"/>
</dbReference>
<dbReference type="InterPro" id="IPR042099">
    <property type="entry name" value="ANL_N_sf"/>
</dbReference>
<sequence>MNANIYATLYARFQHKLDATCIETTEGRIITFRELDQATARIANLLTGLGLTKEDRVAAQVDKSPEALILCLGVQRAGFAFLPLNAAYQTSEVAYFLENAAPKLVVCRAANLDAITGIAGGATVLTLESDGSGALTEAAAGQSDRFTTVTSADDDMAAILYTSGTTGRAKGAMLTHGNLSTNVAVTNQFWGWVPGDILLHALPIFHVHGLFVACNNALYNASPMLWHAKFDAAAVLKDLARATVLMGVPTFYTRLLSLPDFGKEAVANMRLFISGSAPLLIETFQEFTARTGQVILERYGMTEVQMAISNPWDGERIGGTVGLPLPGVSVRIVDEAGAESATGETGAILLKGPNIFRGYWQMPEKTKEDFTEDGWFKTGDMGKRDASGYISIVGRAKDLIICGGLNVYPKEIEELLDAVPSIEESAVIAMPHPDFGEAVAAVIVLKPGASLSEEAVVEHVKSHLANFKVPKAVFFTPDLPRNAMGKVQKNILRQTYFPPKA</sequence>
<dbReference type="CDD" id="cd05941">
    <property type="entry name" value="MCS"/>
    <property type="match status" value="1"/>
</dbReference>
<dbReference type="Gene3D" id="3.30.300.30">
    <property type="match status" value="1"/>
</dbReference>
<reference evidence="4 5" key="1">
    <citation type="submission" date="2015-03" db="EMBL/GenBank/DDBJ databases">
        <title>Draft genome sequence of Elstera litoralis.</title>
        <authorList>
            <person name="Rahalkar M.C."/>
            <person name="Dhakephalkar P.K."/>
            <person name="Pore S.D."/>
            <person name="Arora P."/>
            <person name="Kapse N.G."/>
            <person name="Pandit P.S."/>
        </authorList>
    </citation>
    <scope>NUCLEOTIDE SEQUENCE [LARGE SCALE GENOMIC DNA]</scope>
    <source>
        <strain evidence="4 5">Dia-1</strain>
    </source>
</reference>
<gene>
    <name evidence="4" type="ORF">VZ95_00225</name>
</gene>
<evidence type="ECO:0000313" key="4">
    <source>
        <dbReference type="EMBL" id="KJV11156.1"/>
    </source>
</evidence>
<organism evidence="4 5">
    <name type="scientific">Elstera litoralis</name>
    <dbReference type="NCBI Taxonomy" id="552518"/>
    <lineage>
        <taxon>Bacteria</taxon>
        <taxon>Pseudomonadati</taxon>
        <taxon>Pseudomonadota</taxon>
        <taxon>Alphaproteobacteria</taxon>
        <taxon>Rhodospirillales</taxon>
        <taxon>Rhodospirillaceae</taxon>
        <taxon>Elstera</taxon>
    </lineage>
</organism>
<keyword evidence="5" id="KW-1185">Reference proteome</keyword>
<evidence type="ECO:0000256" key="1">
    <source>
        <dbReference type="ARBA" id="ARBA00006432"/>
    </source>
</evidence>
<dbReference type="PANTHER" id="PTHR43201">
    <property type="entry name" value="ACYL-COA SYNTHETASE"/>
    <property type="match status" value="1"/>
</dbReference>
<dbReference type="NCBIfam" id="NF005702">
    <property type="entry name" value="PRK07514.1"/>
    <property type="match status" value="1"/>
</dbReference>
<dbReference type="AlphaFoldDB" id="A0A0F3IWU8"/>